<sequence length="40" mass="4780">MIRVVKLVVKLWILVCHYISKDERDLKCTGCHLNFVNYTQ</sequence>
<dbReference type="AlphaFoldDB" id="A0A0E9T5T7"/>
<evidence type="ECO:0000256" key="1">
    <source>
        <dbReference type="SAM" id="SignalP"/>
    </source>
</evidence>
<dbReference type="EMBL" id="GBXM01059563">
    <property type="protein sequence ID" value="JAH49014.1"/>
    <property type="molecule type" value="Transcribed_RNA"/>
</dbReference>
<accession>A0A0E9T5T7</accession>
<reference evidence="2" key="1">
    <citation type="submission" date="2014-11" db="EMBL/GenBank/DDBJ databases">
        <authorList>
            <person name="Amaro Gonzalez C."/>
        </authorList>
    </citation>
    <scope>NUCLEOTIDE SEQUENCE</scope>
</reference>
<feature type="signal peptide" evidence="1">
    <location>
        <begin position="1"/>
        <end position="16"/>
    </location>
</feature>
<proteinExistence type="predicted"/>
<keyword evidence="1" id="KW-0732">Signal</keyword>
<protein>
    <submittedName>
        <fullName evidence="2">Uncharacterized protein</fullName>
    </submittedName>
</protein>
<evidence type="ECO:0000313" key="2">
    <source>
        <dbReference type="EMBL" id="JAH49014.1"/>
    </source>
</evidence>
<organism evidence="2">
    <name type="scientific">Anguilla anguilla</name>
    <name type="common">European freshwater eel</name>
    <name type="synonym">Muraena anguilla</name>
    <dbReference type="NCBI Taxonomy" id="7936"/>
    <lineage>
        <taxon>Eukaryota</taxon>
        <taxon>Metazoa</taxon>
        <taxon>Chordata</taxon>
        <taxon>Craniata</taxon>
        <taxon>Vertebrata</taxon>
        <taxon>Euteleostomi</taxon>
        <taxon>Actinopterygii</taxon>
        <taxon>Neopterygii</taxon>
        <taxon>Teleostei</taxon>
        <taxon>Anguilliformes</taxon>
        <taxon>Anguillidae</taxon>
        <taxon>Anguilla</taxon>
    </lineage>
</organism>
<reference evidence="2" key="2">
    <citation type="journal article" date="2015" name="Fish Shellfish Immunol.">
        <title>Early steps in the European eel (Anguilla anguilla)-Vibrio vulnificus interaction in the gills: Role of the RtxA13 toxin.</title>
        <authorList>
            <person name="Callol A."/>
            <person name="Pajuelo D."/>
            <person name="Ebbesson L."/>
            <person name="Teles M."/>
            <person name="MacKenzie S."/>
            <person name="Amaro C."/>
        </authorList>
    </citation>
    <scope>NUCLEOTIDE SEQUENCE</scope>
</reference>
<feature type="chain" id="PRO_5002432533" evidence="1">
    <location>
        <begin position="17"/>
        <end position="40"/>
    </location>
</feature>
<name>A0A0E9T5T7_ANGAN</name>